<keyword evidence="1" id="KW-1133">Transmembrane helix</keyword>
<dbReference type="Proteomes" id="UP000274593">
    <property type="component" value="Chromosome"/>
</dbReference>
<proteinExistence type="predicted"/>
<keyword evidence="1" id="KW-0472">Membrane</keyword>
<dbReference type="RefSeq" id="WP_125068976.1">
    <property type="nucleotide sequence ID" value="NZ_CP032548.1"/>
</dbReference>
<reference evidence="2 3" key="1">
    <citation type="submission" date="2018-09" db="EMBL/GenBank/DDBJ databases">
        <title>Insights into the microbiota of Asian seabass (Lates calcarifer) with tenacibaculosis symptoms and description of sp. nov. Tenacibaculum singaporense.</title>
        <authorList>
            <person name="Miyake S."/>
            <person name="Soh M."/>
            <person name="Azman M.N."/>
            <person name="Ngoh S.Y."/>
            <person name="Orban L."/>
        </authorList>
    </citation>
    <scope>NUCLEOTIDE SEQUENCE [LARGE SCALE GENOMIC DNA]</scope>
    <source>
        <strain evidence="2 3">DSM 106434</strain>
    </source>
</reference>
<evidence type="ECO:0000313" key="2">
    <source>
        <dbReference type="EMBL" id="AZJ36880.1"/>
    </source>
</evidence>
<dbReference type="EMBL" id="CP032548">
    <property type="protein sequence ID" value="AZJ36880.1"/>
    <property type="molecule type" value="Genomic_DNA"/>
</dbReference>
<feature type="transmembrane region" description="Helical" evidence="1">
    <location>
        <begin position="12"/>
        <end position="34"/>
    </location>
</feature>
<sequence length="83" mass="9190">MEKNQDKKESKGCLLAAGVVFGVIALNPLLTLIFGGDPRNLEGVDYDTGETYSVLSNLRLAFIALIIALIYYAWAHFIKNDKK</sequence>
<evidence type="ECO:0000313" key="3">
    <source>
        <dbReference type="Proteomes" id="UP000274593"/>
    </source>
</evidence>
<evidence type="ECO:0000256" key="1">
    <source>
        <dbReference type="SAM" id="Phobius"/>
    </source>
</evidence>
<name>A0A3Q8RQ83_9FLAO</name>
<dbReference type="KEGG" id="tsig:D6T69_15575"/>
<gene>
    <name evidence="2" type="ORF">D6T69_15575</name>
</gene>
<organism evidence="2 3">
    <name type="scientific">Tenacibaculum singaporense</name>
    <dbReference type="NCBI Taxonomy" id="2358479"/>
    <lineage>
        <taxon>Bacteria</taxon>
        <taxon>Pseudomonadati</taxon>
        <taxon>Bacteroidota</taxon>
        <taxon>Flavobacteriia</taxon>
        <taxon>Flavobacteriales</taxon>
        <taxon>Flavobacteriaceae</taxon>
        <taxon>Tenacibaculum</taxon>
    </lineage>
</organism>
<dbReference type="AlphaFoldDB" id="A0A3Q8RQ83"/>
<feature type="transmembrane region" description="Helical" evidence="1">
    <location>
        <begin position="54"/>
        <end position="74"/>
    </location>
</feature>
<accession>A0A3Q8RQ83</accession>
<protein>
    <submittedName>
        <fullName evidence="2">Uncharacterized protein</fullName>
    </submittedName>
</protein>
<keyword evidence="1" id="KW-0812">Transmembrane</keyword>
<keyword evidence="3" id="KW-1185">Reference proteome</keyword>